<feature type="transmembrane region" description="Helical" evidence="2">
    <location>
        <begin position="169"/>
        <end position="188"/>
    </location>
</feature>
<dbReference type="GeneID" id="25792164"/>
<dbReference type="RefSeq" id="XP_013949498.1">
    <property type="nucleotide sequence ID" value="XM_014094023.1"/>
</dbReference>
<evidence type="ECO:0000313" key="3">
    <source>
        <dbReference type="EMBL" id="EHK15295.1"/>
    </source>
</evidence>
<organism evidence="3 4">
    <name type="scientific">Hypocrea virens (strain Gv29-8 / FGSC 10586)</name>
    <name type="common">Gliocladium virens</name>
    <name type="synonym">Trichoderma virens</name>
    <dbReference type="NCBI Taxonomy" id="413071"/>
    <lineage>
        <taxon>Eukaryota</taxon>
        <taxon>Fungi</taxon>
        <taxon>Dikarya</taxon>
        <taxon>Ascomycota</taxon>
        <taxon>Pezizomycotina</taxon>
        <taxon>Sordariomycetes</taxon>
        <taxon>Hypocreomycetidae</taxon>
        <taxon>Hypocreales</taxon>
        <taxon>Hypocreaceae</taxon>
        <taxon>Trichoderma</taxon>
    </lineage>
</organism>
<dbReference type="VEuPathDB" id="FungiDB:TRIVIDRAFT_228332"/>
<accession>G9NC70</accession>
<feature type="compositionally biased region" description="Basic and acidic residues" evidence="1">
    <location>
        <begin position="36"/>
        <end position="46"/>
    </location>
</feature>
<dbReference type="HOGENOM" id="CLU_015092_1_0_1"/>
<dbReference type="EMBL" id="ABDF02000092">
    <property type="protein sequence ID" value="EHK15295.1"/>
    <property type="molecule type" value="Genomic_DNA"/>
</dbReference>
<dbReference type="AlphaFoldDB" id="G9NC70"/>
<evidence type="ECO:0000313" key="4">
    <source>
        <dbReference type="Proteomes" id="UP000007115"/>
    </source>
</evidence>
<proteinExistence type="predicted"/>
<dbReference type="InParanoid" id="G9NC70"/>
<sequence length="644" mass="71524">MASNRFDSISHQDPSSASLIREHTSQSEDNSFLKTTETKSELENARPTHRSKKTAATIYTSFVRWWPELLSCTFAIAVFLVLALVLRPYQGKILSSWPLAITINTFVAICMLLIKASLAMIVSNGIGQLKWVWYSKPRPLEDLQQYDSASRGVVGSLGLMWTHRNGRRMIPLLGAILTIILTLVDPFGQALVQLENCTVVDPSIRSTIATTHHANLLNTDRIYILNGGAMGPMMIGMLNESLIPPVTFDCPTGNCTYPDPYRSGGFCSKCSDVSDQVVATNESTWYWEEANFTLSVNTGSQYVSGQSGVLQMAAQRTTSADTIASVQVMGSQLTQCKDNSTTPWRCRTYGAAVCEINPCVVSYTGKVETGNLKETVVATSEVWSSGVETYNNYMGSIDVSCLNTSERNALQHAGFHLKPDTSWLAYNVSFYRQNSSYIVVNGSDVRPECIYIMDRQQISAMNSLFFNDGFINTIVSTMSSPTGLFIFGEIQWQAIWNGGVMDFVDIQRAFDGLTKGLTTYARSNPRDSIEGGLGDSFRNGTSYRNTTCIQLQWQWISYLATALIGTILFLIGTMIMTRTSLEVNGQDYKISILPLMFHGVAFRDPEASFKNPGFIDDMTAEAEKLYVQFEPAERGWQFVEKKIT</sequence>
<dbReference type="InterPro" id="IPR021514">
    <property type="entry name" value="DUF3176"/>
</dbReference>
<gene>
    <name evidence="3" type="ORF">TRIVIDRAFT_228332</name>
</gene>
<dbReference type="Proteomes" id="UP000007115">
    <property type="component" value="Unassembled WGS sequence"/>
</dbReference>
<dbReference type="STRING" id="413071.G9NC70"/>
<dbReference type="eggNOG" id="ENOG502SIVU">
    <property type="taxonomic scope" value="Eukaryota"/>
</dbReference>
<feature type="transmembrane region" description="Helical" evidence="2">
    <location>
        <begin position="69"/>
        <end position="89"/>
    </location>
</feature>
<feature type="transmembrane region" description="Helical" evidence="2">
    <location>
        <begin position="95"/>
        <end position="114"/>
    </location>
</feature>
<protein>
    <submittedName>
        <fullName evidence="3">Uncharacterized protein</fullName>
    </submittedName>
</protein>
<keyword evidence="2" id="KW-0812">Transmembrane</keyword>
<dbReference type="PANTHER" id="PTHR35394">
    <property type="entry name" value="DUF3176 DOMAIN-CONTAINING PROTEIN"/>
    <property type="match status" value="1"/>
</dbReference>
<evidence type="ECO:0000256" key="1">
    <source>
        <dbReference type="SAM" id="MobiDB-lite"/>
    </source>
</evidence>
<dbReference type="PANTHER" id="PTHR35394:SF5">
    <property type="entry name" value="DUF3176 DOMAIN-CONTAINING PROTEIN"/>
    <property type="match status" value="1"/>
</dbReference>
<feature type="compositionally biased region" description="Polar residues" evidence="1">
    <location>
        <begin position="1"/>
        <end position="18"/>
    </location>
</feature>
<keyword evidence="2" id="KW-0472">Membrane</keyword>
<feature type="region of interest" description="Disordered" evidence="1">
    <location>
        <begin position="1"/>
        <end position="48"/>
    </location>
</feature>
<dbReference type="OrthoDB" id="5242705at2759"/>
<feature type="transmembrane region" description="Helical" evidence="2">
    <location>
        <begin position="555"/>
        <end position="576"/>
    </location>
</feature>
<keyword evidence="4" id="KW-1185">Reference proteome</keyword>
<keyword evidence="2" id="KW-1133">Transmembrane helix</keyword>
<evidence type="ECO:0000256" key="2">
    <source>
        <dbReference type="SAM" id="Phobius"/>
    </source>
</evidence>
<dbReference type="OMA" id="NESTWYW"/>
<comment type="caution">
    <text evidence="3">The sequence shown here is derived from an EMBL/GenBank/DDBJ whole genome shotgun (WGS) entry which is preliminary data.</text>
</comment>
<reference evidence="3 4" key="1">
    <citation type="journal article" date="2011" name="Genome Biol.">
        <title>Comparative genome sequence analysis underscores mycoparasitism as the ancestral life style of Trichoderma.</title>
        <authorList>
            <person name="Kubicek C.P."/>
            <person name="Herrera-Estrella A."/>
            <person name="Seidl-Seiboth V."/>
            <person name="Martinez D.A."/>
            <person name="Druzhinina I.S."/>
            <person name="Thon M."/>
            <person name="Zeilinger S."/>
            <person name="Casas-Flores S."/>
            <person name="Horwitz B.A."/>
            <person name="Mukherjee P.K."/>
            <person name="Mukherjee M."/>
            <person name="Kredics L."/>
            <person name="Alcaraz L.D."/>
            <person name="Aerts A."/>
            <person name="Antal Z."/>
            <person name="Atanasova L."/>
            <person name="Cervantes-Badillo M.G."/>
            <person name="Challacombe J."/>
            <person name="Chertkov O."/>
            <person name="McCluskey K."/>
            <person name="Coulpier F."/>
            <person name="Deshpande N."/>
            <person name="von Doehren H."/>
            <person name="Ebbole D.J."/>
            <person name="Esquivel-Naranjo E.U."/>
            <person name="Fekete E."/>
            <person name="Flipphi M."/>
            <person name="Glaser F."/>
            <person name="Gomez-Rodriguez E.Y."/>
            <person name="Gruber S."/>
            <person name="Han C."/>
            <person name="Henrissat B."/>
            <person name="Hermosa R."/>
            <person name="Hernandez-Onate M."/>
            <person name="Karaffa L."/>
            <person name="Kosti I."/>
            <person name="Le Crom S."/>
            <person name="Lindquist E."/>
            <person name="Lucas S."/>
            <person name="Luebeck M."/>
            <person name="Luebeck P.S."/>
            <person name="Margeot A."/>
            <person name="Metz B."/>
            <person name="Misra M."/>
            <person name="Nevalainen H."/>
            <person name="Omann M."/>
            <person name="Packer N."/>
            <person name="Perrone G."/>
            <person name="Uresti-Rivera E.E."/>
            <person name="Salamov A."/>
            <person name="Schmoll M."/>
            <person name="Seiboth B."/>
            <person name="Shapiro H."/>
            <person name="Sukno S."/>
            <person name="Tamayo-Ramos J.A."/>
            <person name="Tisch D."/>
            <person name="Wiest A."/>
            <person name="Wilkinson H.H."/>
            <person name="Zhang M."/>
            <person name="Coutinho P.M."/>
            <person name="Kenerley C.M."/>
            <person name="Monte E."/>
            <person name="Baker S.E."/>
            <person name="Grigoriev I.V."/>
        </authorList>
    </citation>
    <scope>NUCLEOTIDE SEQUENCE [LARGE SCALE GENOMIC DNA]</scope>
    <source>
        <strain evidence="4">Gv29-8 / FGSC 10586</strain>
    </source>
</reference>
<name>G9NC70_HYPVG</name>
<dbReference type="Pfam" id="PF11374">
    <property type="entry name" value="DUF3176"/>
    <property type="match status" value="1"/>
</dbReference>